<comment type="caution">
    <text evidence="1">The sequence shown here is derived from an EMBL/GenBank/DDBJ whole genome shotgun (WGS) entry which is preliminary data.</text>
</comment>
<name>A0ACB9QSN3_9MYRT</name>
<evidence type="ECO:0000313" key="1">
    <source>
        <dbReference type="EMBL" id="KAI4369455.1"/>
    </source>
</evidence>
<sequence length="392" mass="43011">MLFDNGTVGNAPSSAMGFHGRSSQCSPFISPSSASRSPVMPVTSPQPEMYSADLTHYSEETVAPWDSDPLQGIGLYSDKLEDQDCLVEGVSGGVASEGQSARTDWKKWADELISVDDSEPDWGKILADVDATEPKQKPPLVIQNKQSASEEHTAVPNQLAAVSSGKPRMRWTPELHEAFVEAINKLGGPERATPKGVLKLMHVKGLTIYHVKSHLQKYRTARFKPESSEGTAESPEKKLTATEEMKLLDLKTGASITEALRMQIEVQKQLHEQLEIQRKLQLRIEEQGRHLQMLFEKQKKFEADGSKGCPSASPDDVPSLSKGEFASRKNATVASEQDQLVQSSKSPMERSSDDASTKQKVPEPRVIGRCQLGDTVLDLPASKRPRGEKATP</sequence>
<dbReference type="Proteomes" id="UP001057402">
    <property type="component" value="Chromosome 5"/>
</dbReference>
<organism evidence="1 2">
    <name type="scientific">Melastoma candidum</name>
    <dbReference type="NCBI Taxonomy" id="119954"/>
    <lineage>
        <taxon>Eukaryota</taxon>
        <taxon>Viridiplantae</taxon>
        <taxon>Streptophyta</taxon>
        <taxon>Embryophyta</taxon>
        <taxon>Tracheophyta</taxon>
        <taxon>Spermatophyta</taxon>
        <taxon>Magnoliopsida</taxon>
        <taxon>eudicotyledons</taxon>
        <taxon>Gunneridae</taxon>
        <taxon>Pentapetalae</taxon>
        <taxon>rosids</taxon>
        <taxon>malvids</taxon>
        <taxon>Myrtales</taxon>
        <taxon>Melastomataceae</taxon>
        <taxon>Melastomatoideae</taxon>
        <taxon>Melastomateae</taxon>
        <taxon>Melastoma</taxon>
    </lineage>
</organism>
<proteinExistence type="predicted"/>
<protein>
    <submittedName>
        <fullName evidence="1">Uncharacterized protein</fullName>
    </submittedName>
</protein>
<evidence type="ECO:0000313" key="2">
    <source>
        <dbReference type="Proteomes" id="UP001057402"/>
    </source>
</evidence>
<reference evidence="2" key="1">
    <citation type="journal article" date="2023" name="Front. Plant Sci.">
        <title>Chromosomal-level genome assembly of Melastoma candidum provides insights into trichome evolution.</title>
        <authorList>
            <person name="Zhong Y."/>
            <person name="Wu W."/>
            <person name="Sun C."/>
            <person name="Zou P."/>
            <person name="Liu Y."/>
            <person name="Dai S."/>
            <person name="Zhou R."/>
        </authorList>
    </citation>
    <scope>NUCLEOTIDE SEQUENCE [LARGE SCALE GENOMIC DNA]</scope>
</reference>
<gene>
    <name evidence="1" type="ORF">MLD38_017892</name>
</gene>
<accession>A0ACB9QSN3</accession>
<dbReference type="EMBL" id="CM042884">
    <property type="protein sequence ID" value="KAI4369455.1"/>
    <property type="molecule type" value="Genomic_DNA"/>
</dbReference>
<keyword evidence="2" id="KW-1185">Reference proteome</keyword>